<dbReference type="Proteomes" id="UP000318704">
    <property type="component" value="Chromosome"/>
</dbReference>
<proteinExistence type="predicted"/>
<evidence type="ECO:0000313" key="2">
    <source>
        <dbReference type="Proteomes" id="UP000318704"/>
    </source>
</evidence>
<protein>
    <recommendedName>
        <fullName evidence="3">HEAT repeat domain-containing protein</fullName>
    </recommendedName>
</protein>
<sequence>MNHLHSNMKILQPGSQLFLNPLSKCLQLILTVCIACCFLSINKLVAGEPEKKKQKISQLIVRDVNVFLASAHGKKLNDATLFRSTTPGYMLSRRLSADSSESSKPAPLGLITFEGPAVRDIDVLIEFPSGRFLSHWPTARIQSKRIYWRSQNLLNDAQPSMNVAEQHWLHHLQNCDRLFVKGLDKTERFILYDVELNHVPRIVLSQTKDDTFQIQNSQAFPLQHVTILQPSMEKEAWKLASIEQIPGVKKEKKNLDSKSNKTVKSKVVDPLSDENLKSKAKEKKANQLAVLGGQLRAIGALPALAKSTAKPSAKTKAKAPTAKNVPAIKVPYSEDVSLPQENILNVWEKKLKKLGLGKPEITHVLNILKQHAFRKDQATIVYCMDEGYLDKIMPLEITPFPDVVRRVAIVIMLDADPALQKRIDQLIAQLGDTNWEQREAAQKKLEEYGKAAQNQLQKAIKNKDLEIVFRAEQILSKLK</sequence>
<accession>A0A517VX51</accession>
<evidence type="ECO:0000313" key="1">
    <source>
        <dbReference type="EMBL" id="QDT97582.1"/>
    </source>
</evidence>
<dbReference type="EMBL" id="CP037920">
    <property type="protein sequence ID" value="QDT97582.1"/>
    <property type="molecule type" value="Genomic_DNA"/>
</dbReference>
<reference evidence="1 2" key="1">
    <citation type="submission" date="2019-03" db="EMBL/GenBank/DDBJ databases">
        <title>Deep-cultivation of Planctomycetes and their phenomic and genomic characterization uncovers novel biology.</title>
        <authorList>
            <person name="Wiegand S."/>
            <person name="Jogler M."/>
            <person name="Boedeker C."/>
            <person name="Pinto D."/>
            <person name="Vollmers J."/>
            <person name="Rivas-Marin E."/>
            <person name="Kohn T."/>
            <person name="Peeters S.H."/>
            <person name="Heuer A."/>
            <person name="Rast P."/>
            <person name="Oberbeckmann S."/>
            <person name="Bunk B."/>
            <person name="Jeske O."/>
            <person name="Meyerdierks A."/>
            <person name="Storesund J.E."/>
            <person name="Kallscheuer N."/>
            <person name="Luecker S."/>
            <person name="Lage O.M."/>
            <person name="Pohl T."/>
            <person name="Merkel B.J."/>
            <person name="Hornburger P."/>
            <person name="Mueller R.-W."/>
            <person name="Bruemmer F."/>
            <person name="Labrenz M."/>
            <person name="Spormann A.M."/>
            <person name="Op den Camp H."/>
            <person name="Overmann J."/>
            <person name="Amann R."/>
            <person name="Jetten M.S.M."/>
            <person name="Mascher T."/>
            <person name="Medema M.H."/>
            <person name="Devos D.P."/>
            <person name="Kaster A.-K."/>
            <person name="Ovreas L."/>
            <person name="Rohde M."/>
            <person name="Galperin M.Y."/>
            <person name="Jogler C."/>
        </authorList>
    </citation>
    <scope>NUCLEOTIDE SEQUENCE [LARGE SCALE GENOMIC DNA]</scope>
    <source>
        <strain evidence="1 2">V144</strain>
    </source>
</reference>
<name>A0A517VX51_9PLAN</name>
<dbReference type="AlphaFoldDB" id="A0A517VX51"/>
<organism evidence="1 2">
    <name type="scientific">Gimesia aquarii</name>
    <dbReference type="NCBI Taxonomy" id="2527964"/>
    <lineage>
        <taxon>Bacteria</taxon>
        <taxon>Pseudomonadati</taxon>
        <taxon>Planctomycetota</taxon>
        <taxon>Planctomycetia</taxon>
        <taxon>Planctomycetales</taxon>
        <taxon>Planctomycetaceae</taxon>
        <taxon>Gimesia</taxon>
    </lineage>
</organism>
<evidence type="ECO:0008006" key="3">
    <source>
        <dbReference type="Google" id="ProtNLM"/>
    </source>
</evidence>
<gene>
    <name evidence="1" type="ORF">V144x_30610</name>
</gene>
<dbReference type="KEGG" id="gaw:V144x_30610"/>